<evidence type="ECO:0000313" key="2">
    <source>
        <dbReference type="EMBL" id="CCD72693.3"/>
    </source>
</evidence>
<feature type="compositionally biased region" description="Acidic residues" evidence="1">
    <location>
        <begin position="255"/>
        <end position="265"/>
    </location>
</feature>
<organism evidence="2 3">
    <name type="scientific">Caenorhabditis elegans</name>
    <dbReference type="NCBI Taxonomy" id="6239"/>
    <lineage>
        <taxon>Eukaryota</taxon>
        <taxon>Metazoa</taxon>
        <taxon>Ecdysozoa</taxon>
        <taxon>Nematoda</taxon>
        <taxon>Chromadorea</taxon>
        <taxon>Rhabditida</taxon>
        <taxon>Rhabditina</taxon>
        <taxon>Rhabditomorpha</taxon>
        <taxon>Rhabditoidea</taxon>
        <taxon>Rhabditidae</taxon>
        <taxon>Peloderinae</taxon>
        <taxon>Caenorhabditis</taxon>
    </lineage>
</organism>
<sequence length="296" mass="33973">MLPREESGPRLDSQQLSCSIVNVEFLLTGTLVREVSCNWSETKKMWNFFFQLALGLAFVAGKGNRNQEPKPENLEETVAKTTIPNIGFSVDTAKKCDANLVLPSQRYFKISEALKPGEIGGATSSKFVSHTRKLARKMFDKIDKVNDLMICYAATSSSTSKKYNVINDQFFIKLADFFIHGFGQKPTGDRREFVKNLLVEVMHNKLNRIRNRYNQEKGANKSEEAGKWMQMELKKENCGELVRTRLQLPSASNDVWDDEDVENDAFETPVREEYRREKENEHPRSVEPEEPDDMMD</sequence>
<gene>
    <name evidence="2" type="ORF">CELE_T25D1.1</name>
    <name evidence="2 4" type="ORF">T25D1.1</name>
</gene>
<dbReference type="AGR" id="WB:WBGene00020793"/>
<feature type="region of interest" description="Disordered" evidence="1">
    <location>
        <begin position="252"/>
        <end position="296"/>
    </location>
</feature>
<keyword evidence="3" id="KW-1185">Reference proteome</keyword>
<reference evidence="2 3" key="1">
    <citation type="journal article" date="1998" name="Science">
        <title>Genome sequence of the nematode C. elegans: a platform for investigating biology.</title>
        <authorList>
            <consortium name="The C. elegans sequencing consortium"/>
            <person name="Sulson J.E."/>
            <person name="Waterston R."/>
        </authorList>
    </citation>
    <scope>NUCLEOTIDE SEQUENCE [LARGE SCALE GENOMIC DNA]</scope>
    <source>
        <strain evidence="2 3">Bristol N2</strain>
    </source>
</reference>
<dbReference type="InParanoid" id="Q22779"/>
<name>Q22779_CAEEL</name>
<dbReference type="WormBase" id="T25D1.1">
    <property type="protein sequence ID" value="CE53652"/>
    <property type="gene ID" value="WBGene00020793"/>
</dbReference>
<dbReference type="PANTHER" id="PTHR22921:SF27">
    <property type="entry name" value="C2H2-TYPE DOMAIN-CONTAINING PROTEIN-RELATED"/>
    <property type="match status" value="1"/>
</dbReference>
<dbReference type="HOGENOM" id="CLU_446357_0_0_1"/>
<dbReference type="UCSC" id="T25D1.1">
    <property type="organism name" value="c. elegans"/>
</dbReference>
<protein>
    <submittedName>
        <fullName evidence="2">SPK domain-containing protein</fullName>
    </submittedName>
</protein>
<dbReference type="AlphaFoldDB" id="Q22779"/>
<evidence type="ECO:0000313" key="3">
    <source>
        <dbReference type="Proteomes" id="UP000001940"/>
    </source>
</evidence>
<dbReference type="EMBL" id="BX284606">
    <property type="protein sequence ID" value="CCD72693.3"/>
    <property type="molecule type" value="Genomic_DNA"/>
</dbReference>
<dbReference type="PANTHER" id="PTHR22921">
    <property type="entry name" value="PROTEIN CBG20088-RELATED"/>
    <property type="match status" value="1"/>
</dbReference>
<dbReference type="Proteomes" id="UP000001940">
    <property type="component" value="Chromosome X"/>
</dbReference>
<dbReference type="Bgee" id="WBGene00020793">
    <property type="expression patterns" value="Expressed in embryo and 1 other cell type or tissue"/>
</dbReference>
<dbReference type="PIR" id="T29761">
    <property type="entry name" value="T29761"/>
</dbReference>
<feature type="compositionally biased region" description="Basic and acidic residues" evidence="1">
    <location>
        <begin position="269"/>
        <end position="287"/>
    </location>
</feature>
<proteinExistence type="predicted"/>
<evidence type="ECO:0000256" key="1">
    <source>
        <dbReference type="SAM" id="MobiDB-lite"/>
    </source>
</evidence>
<accession>Q22779</accession>
<evidence type="ECO:0000313" key="4">
    <source>
        <dbReference type="WormBase" id="T25D1.1"/>
    </source>
</evidence>